<evidence type="ECO:0000313" key="2">
    <source>
        <dbReference type="EMBL" id="KAK4101734.1"/>
    </source>
</evidence>
<dbReference type="AlphaFoldDB" id="A0AAN6Q3T1"/>
<feature type="region of interest" description="Disordered" evidence="1">
    <location>
        <begin position="40"/>
        <end position="62"/>
    </location>
</feature>
<reference evidence="2" key="2">
    <citation type="submission" date="2023-05" db="EMBL/GenBank/DDBJ databases">
        <authorList>
            <consortium name="Lawrence Berkeley National Laboratory"/>
            <person name="Steindorff A."/>
            <person name="Hensen N."/>
            <person name="Bonometti L."/>
            <person name="Westerberg I."/>
            <person name="Brannstrom I.O."/>
            <person name="Guillou S."/>
            <person name="Cros-Aarteil S."/>
            <person name="Calhoun S."/>
            <person name="Haridas S."/>
            <person name="Kuo A."/>
            <person name="Mondo S."/>
            <person name="Pangilinan J."/>
            <person name="Riley R."/>
            <person name="Labutti K."/>
            <person name="Andreopoulos B."/>
            <person name="Lipzen A."/>
            <person name="Chen C."/>
            <person name="Yanf M."/>
            <person name="Daum C."/>
            <person name="Ng V."/>
            <person name="Clum A."/>
            <person name="Ohm R."/>
            <person name="Martin F."/>
            <person name="Silar P."/>
            <person name="Natvig D."/>
            <person name="Lalanne C."/>
            <person name="Gautier V."/>
            <person name="Ament-Velasquez S.L."/>
            <person name="Kruys A."/>
            <person name="Hutchinson M.I."/>
            <person name="Powell A.J."/>
            <person name="Barry K."/>
            <person name="Miller A.N."/>
            <person name="Grigoriev I.V."/>
            <person name="Debuchy R."/>
            <person name="Gladieux P."/>
            <person name="Thoren M.H."/>
            <person name="Johannesson H."/>
        </authorList>
    </citation>
    <scope>NUCLEOTIDE SEQUENCE</scope>
    <source>
        <strain evidence="2">CBS 757.83</strain>
    </source>
</reference>
<evidence type="ECO:0000313" key="3">
    <source>
        <dbReference type="Proteomes" id="UP001305647"/>
    </source>
</evidence>
<protein>
    <submittedName>
        <fullName evidence="2">Uncharacterized protein</fullName>
    </submittedName>
</protein>
<feature type="region of interest" description="Disordered" evidence="1">
    <location>
        <begin position="1"/>
        <end position="27"/>
    </location>
</feature>
<proteinExistence type="predicted"/>
<dbReference type="EMBL" id="MU863634">
    <property type="protein sequence ID" value="KAK4101734.1"/>
    <property type="molecule type" value="Genomic_DNA"/>
</dbReference>
<comment type="caution">
    <text evidence="2">The sequence shown here is derived from an EMBL/GenBank/DDBJ whole genome shotgun (WGS) entry which is preliminary data.</text>
</comment>
<sequence length="159" mass="17657">MPSTKSTQQPAWEQKQSSLETPKHRGHGCKVQAWTNSFKSLKVPEGSVTDGGSKNGKRRERGGLYKSVPSCFAWHEPMLGRFPPSPSDSGYLVDIYRGKSRVPGYFWRAGHSRTDCNNLEPERFGCPHEVDMVPVNNRHPQFTLACVNPSTGGNTASRP</sequence>
<keyword evidence="3" id="KW-1185">Reference proteome</keyword>
<reference evidence="2" key="1">
    <citation type="journal article" date="2023" name="Mol. Phylogenet. Evol.">
        <title>Genome-scale phylogeny and comparative genomics of the fungal order Sordariales.</title>
        <authorList>
            <person name="Hensen N."/>
            <person name="Bonometti L."/>
            <person name="Westerberg I."/>
            <person name="Brannstrom I.O."/>
            <person name="Guillou S."/>
            <person name="Cros-Aarteil S."/>
            <person name="Calhoun S."/>
            <person name="Haridas S."/>
            <person name="Kuo A."/>
            <person name="Mondo S."/>
            <person name="Pangilinan J."/>
            <person name="Riley R."/>
            <person name="LaButti K."/>
            <person name="Andreopoulos B."/>
            <person name="Lipzen A."/>
            <person name="Chen C."/>
            <person name="Yan M."/>
            <person name="Daum C."/>
            <person name="Ng V."/>
            <person name="Clum A."/>
            <person name="Steindorff A."/>
            <person name="Ohm R.A."/>
            <person name="Martin F."/>
            <person name="Silar P."/>
            <person name="Natvig D.O."/>
            <person name="Lalanne C."/>
            <person name="Gautier V."/>
            <person name="Ament-Velasquez S.L."/>
            <person name="Kruys A."/>
            <person name="Hutchinson M.I."/>
            <person name="Powell A.J."/>
            <person name="Barry K."/>
            <person name="Miller A.N."/>
            <person name="Grigoriev I.V."/>
            <person name="Debuchy R."/>
            <person name="Gladieux P."/>
            <person name="Hiltunen Thoren M."/>
            <person name="Johannesson H."/>
        </authorList>
    </citation>
    <scope>NUCLEOTIDE SEQUENCE</scope>
    <source>
        <strain evidence="2">CBS 757.83</strain>
    </source>
</reference>
<gene>
    <name evidence="2" type="ORF">N658DRAFT_53262</name>
</gene>
<dbReference type="Proteomes" id="UP001305647">
    <property type="component" value="Unassembled WGS sequence"/>
</dbReference>
<evidence type="ECO:0000256" key="1">
    <source>
        <dbReference type="SAM" id="MobiDB-lite"/>
    </source>
</evidence>
<accession>A0AAN6Q3T1</accession>
<organism evidence="2 3">
    <name type="scientific">Parathielavia hyrcaniae</name>
    <dbReference type="NCBI Taxonomy" id="113614"/>
    <lineage>
        <taxon>Eukaryota</taxon>
        <taxon>Fungi</taxon>
        <taxon>Dikarya</taxon>
        <taxon>Ascomycota</taxon>
        <taxon>Pezizomycotina</taxon>
        <taxon>Sordariomycetes</taxon>
        <taxon>Sordariomycetidae</taxon>
        <taxon>Sordariales</taxon>
        <taxon>Chaetomiaceae</taxon>
        <taxon>Parathielavia</taxon>
    </lineage>
</organism>
<feature type="compositionally biased region" description="Polar residues" evidence="1">
    <location>
        <begin position="1"/>
        <end position="20"/>
    </location>
</feature>
<name>A0AAN6Q3T1_9PEZI</name>